<dbReference type="Proteomes" id="UP001185659">
    <property type="component" value="Unassembled WGS sequence"/>
</dbReference>
<dbReference type="PANTHER" id="PTHR42850:SF4">
    <property type="entry name" value="ZINC-DEPENDENT ENDOPOLYPHOSPHATASE"/>
    <property type="match status" value="1"/>
</dbReference>
<evidence type="ECO:0000313" key="3">
    <source>
        <dbReference type="Proteomes" id="UP001185659"/>
    </source>
</evidence>
<evidence type="ECO:0000259" key="1">
    <source>
        <dbReference type="Pfam" id="PF00149"/>
    </source>
</evidence>
<sequence length="243" mass="27265">MRTFAIGDVHGRADLLDALLAKIAISDSPNARIVFLGDIIDRGPESRRAMDLVAETLNSSKNSRLILGNHEEFLLRFINQISDAEKLLWAWMRGGGLPTLESYGISHGTSIQQAREKILREHPLHVEIIRSAVSFIETERFHLVHAGVDPSVPLPHQEERKTRWIREEFLDYPESFSKIIVHGHTPTPSGLPEVLSNRIALDTAAYRSNRLCCAILDDLHPVSFLIAEGNTHSIHVHRSTHCG</sequence>
<organism evidence="2 3">
    <name type="scientific">Nitratireductor aquimarinus</name>
    <dbReference type="NCBI Taxonomy" id="889300"/>
    <lineage>
        <taxon>Bacteria</taxon>
        <taxon>Pseudomonadati</taxon>
        <taxon>Pseudomonadota</taxon>
        <taxon>Alphaproteobacteria</taxon>
        <taxon>Hyphomicrobiales</taxon>
        <taxon>Phyllobacteriaceae</taxon>
        <taxon>Nitratireductor</taxon>
    </lineage>
</organism>
<dbReference type="EMBL" id="JAWLIP010000001">
    <property type="protein sequence ID" value="MDV6224850.1"/>
    <property type="molecule type" value="Genomic_DNA"/>
</dbReference>
<dbReference type="InterPro" id="IPR029052">
    <property type="entry name" value="Metallo-depent_PP-like"/>
</dbReference>
<name>A0ABU4AF26_9HYPH</name>
<accession>A0ABU4AF26</accession>
<dbReference type="RefSeq" id="WP_317560174.1">
    <property type="nucleotide sequence ID" value="NZ_JAWLIP010000001.1"/>
</dbReference>
<proteinExistence type="predicted"/>
<comment type="caution">
    <text evidence="2">The sequence shown here is derived from an EMBL/GenBank/DDBJ whole genome shotgun (WGS) entry which is preliminary data.</text>
</comment>
<keyword evidence="3" id="KW-1185">Reference proteome</keyword>
<dbReference type="InterPro" id="IPR050126">
    <property type="entry name" value="Ap4A_hydrolase"/>
</dbReference>
<dbReference type="PANTHER" id="PTHR42850">
    <property type="entry name" value="METALLOPHOSPHOESTERASE"/>
    <property type="match status" value="1"/>
</dbReference>
<gene>
    <name evidence="2" type="ORF">R2G56_01000</name>
</gene>
<reference evidence="2 3" key="1">
    <citation type="submission" date="2023-10" db="EMBL/GenBank/DDBJ databases">
        <authorList>
            <person name="Venkata Ramana C."/>
            <person name="Sasikala C."/>
            <person name="Dhurka M."/>
        </authorList>
    </citation>
    <scope>NUCLEOTIDE SEQUENCE [LARGE SCALE GENOMIC DNA]</scope>
    <source>
        <strain evidence="2 3">KCTC 32151</strain>
    </source>
</reference>
<dbReference type="Pfam" id="PF00149">
    <property type="entry name" value="Metallophos"/>
    <property type="match status" value="1"/>
</dbReference>
<dbReference type="SUPFAM" id="SSF56300">
    <property type="entry name" value="Metallo-dependent phosphatases"/>
    <property type="match status" value="1"/>
</dbReference>
<protein>
    <submittedName>
        <fullName evidence="2">Metallophosphoesterase</fullName>
    </submittedName>
</protein>
<dbReference type="Gene3D" id="3.60.21.10">
    <property type="match status" value="1"/>
</dbReference>
<dbReference type="InterPro" id="IPR004843">
    <property type="entry name" value="Calcineurin-like_PHP"/>
</dbReference>
<evidence type="ECO:0000313" key="2">
    <source>
        <dbReference type="EMBL" id="MDV6224850.1"/>
    </source>
</evidence>
<feature type="domain" description="Calcineurin-like phosphoesterase" evidence="1">
    <location>
        <begin position="1"/>
        <end position="191"/>
    </location>
</feature>